<evidence type="ECO:0000256" key="2">
    <source>
        <dbReference type="ARBA" id="ARBA00023444"/>
    </source>
</evidence>
<keyword evidence="6" id="KW-1185">Reference proteome</keyword>
<evidence type="ECO:0000259" key="3">
    <source>
        <dbReference type="Pfam" id="PF07726"/>
    </source>
</evidence>
<dbReference type="PANTHER" id="PTHR42759">
    <property type="entry name" value="MOXR FAMILY PROTEIN"/>
    <property type="match status" value="1"/>
</dbReference>
<reference evidence="5" key="1">
    <citation type="submission" date="2020-11" db="EMBL/GenBank/DDBJ databases">
        <authorList>
            <person name="Tran Van P."/>
        </authorList>
    </citation>
    <scope>NUCLEOTIDE SEQUENCE</scope>
</reference>
<feature type="domain" description="ATPase AAA-3" evidence="3">
    <location>
        <begin position="1"/>
        <end position="45"/>
    </location>
</feature>
<dbReference type="InterPro" id="IPR050764">
    <property type="entry name" value="CbbQ/NirQ/NorQ/GpvN"/>
</dbReference>
<dbReference type="EMBL" id="CAJPEV010022215">
    <property type="protein sequence ID" value="CAG0908212.1"/>
    <property type="molecule type" value="Genomic_DNA"/>
</dbReference>
<dbReference type="GO" id="GO:0005524">
    <property type="term" value="F:ATP binding"/>
    <property type="evidence" value="ECO:0007669"/>
    <property type="project" value="InterPro"/>
</dbReference>
<evidence type="ECO:0000259" key="4">
    <source>
        <dbReference type="Pfam" id="PF17863"/>
    </source>
</evidence>
<dbReference type="InterPro" id="IPR027417">
    <property type="entry name" value="P-loop_NTPase"/>
</dbReference>
<evidence type="ECO:0000313" key="6">
    <source>
        <dbReference type="Proteomes" id="UP000677054"/>
    </source>
</evidence>
<dbReference type="EMBL" id="LR921733">
    <property type="protein sequence ID" value="CAD7255298.1"/>
    <property type="molecule type" value="Genomic_DNA"/>
</dbReference>
<evidence type="ECO:0000313" key="5">
    <source>
        <dbReference type="EMBL" id="CAD7255298.1"/>
    </source>
</evidence>
<dbReference type="GO" id="GO:0016851">
    <property type="term" value="F:magnesium chelatase activity"/>
    <property type="evidence" value="ECO:0007669"/>
    <property type="project" value="UniProtKB-EC"/>
</dbReference>
<protein>
    <recommendedName>
        <fullName evidence="1">magnesium chelatase</fullName>
        <ecNumber evidence="1">6.6.1.1</ecNumber>
    </recommendedName>
</protein>
<dbReference type="SUPFAM" id="SSF52540">
    <property type="entry name" value="P-loop containing nucleoside triphosphate hydrolases"/>
    <property type="match status" value="1"/>
</dbReference>
<proteinExistence type="predicted"/>
<name>A0A7R9AJG0_9CRUS</name>
<sequence>MQEKQTTIDGKTYALPQPFMVLATQNPIEQDGTYPLPQAQLDRFMGKILIDYPSEDEEQALLARIANSQDGLTPDMQLNVLEQVLTLQELQDMQTQVAQVRCDQQILNYIVAIVRATRKHYGLDAGAGPRATMGLLQAARAHALLQGRAFVIPDDVKNCAPMVLRHRLRLSAELAIEGRKDDELVQEILEKIDAPRQ</sequence>
<dbReference type="OrthoDB" id="422220at2759"/>
<dbReference type="InterPro" id="IPR041628">
    <property type="entry name" value="ChlI/MoxR_AAA_lid"/>
</dbReference>
<dbReference type="Gene3D" id="1.10.8.80">
    <property type="entry name" value="Magnesium chelatase subunit I, C-Terminal domain"/>
    <property type="match status" value="1"/>
</dbReference>
<dbReference type="Pfam" id="PF17863">
    <property type="entry name" value="AAA_lid_2"/>
    <property type="match status" value="1"/>
</dbReference>
<organism evidence="5">
    <name type="scientific">Darwinula stevensoni</name>
    <dbReference type="NCBI Taxonomy" id="69355"/>
    <lineage>
        <taxon>Eukaryota</taxon>
        <taxon>Metazoa</taxon>
        <taxon>Ecdysozoa</taxon>
        <taxon>Arthropoda</taxon>
        <taxon>Crustacea</taxon>
        <taxon>Oligostraca</taxon>
        <taxon>Ostracoda</taxon>
        <taxon>Podocopa</taxon>
        <taxon>Podocopida</taxon>
        <taxon>Darwinulocopina</taxon>
        <taxon>Darwinuloidea</taxon>
        <taxon>Darwinulidae</taxon>
        <taxon>Darwinula</taxon>
    </lineage>
</organism>
<dbReference type="InterPro" id="IPR011703">
    <property type="entry name" value="ATPase_AAA-3"/>
</dbReference>
<dbReference type="GO" id="GO:0016887">
    <property type="term" value="F:ATP hydrolysis activity"/>
    <property type="evidence" value="ECO:0007669"/>
    <property type="project" value="InterPro"/>
</dbReference>
<dbReference type="Gene3D" id="3.40.50.300">
    <property type="entry name" value="P-loop containing nucleotide triphosphate hydrolases"/>
    <property type="match status" value="1"/>
</dbReference>
<dbReference type="AlphaFoldDB" id="A0A7R9AJG0"/>
<dbReference type="Proteomes" id="UP000677054">
    <property type="component" value="Unassembled WGS sequence"/>
</dbReference>
<dbReference type="PANTHER" id="PTHR42759:SF1">
    <property type="entry name" value="MAGNESIUM-CHELATASE SUBUNIT CHLD"/>
    <property type="match status" value="1"/>
</dbReference>
<evidence type="ECO:0000256" key="1">
    <source>
        <dbReference type="ARBA" id="ARBA00012825"/>
    </source>
</evidence>
<dbReference type="EC" id="6.6.1.1" evidence="1"/>
<gene>
    <name evidence="5" type="ORF">DSTB1V02_LOCUS15043</name>
</gene>
<accession>A0A7R9AJG0</accession>
<dbReference type="Pfam" id="PF07726">
    <property type="entry name" value="AAA_3"/>
    <property type="match status" value="1"/>
</dbReference>
<comment type="pathway">
    <text evidence="2">Porphyrin-containing compound metabolism.</text>
</comment>
<feature type="domain" description="ChlI/MoxR AAA lid" evidence="4">
    <location>
        <begin position="115"/>
        <end position="188"/>
    </location>
</feature>